<name>A0AAV4Q8D3_9ARAC</name>
<comment type="caution">
    <text evidence="1">The sequence shown here is derived from an EMBL/GenBank/DDBJ whole genome shotgun (WGS) entry which is preliminary data.</text>
</comment>
<evidence type="ECO:0000313" key="2">
    <source>
        <dbReference type="Proteomes" id="UP001054837"/>
    </source>
</evidence>
<organism evidence="1 2">
    <name type="scientific">Caerostris darwini</name>
    <dbReference type="NCBI Taxonomy" id="1538125"/>
    <lineage>
        <taxon>Eukaryota</taxon>
        <taxon>Metazoa</taxon>
        <taxon>Ecdysozoa</taxon>
        <taxon>Arthropoda</taxon>
        <taxon>Chelicerata</taxon>
        <taxon>Arachnida</taxon>
        <taxon>Araneae</taxon>
        <taxon>Araneomorphae</taxon>
        <taxon>Entelegynae</taxon>
        <taxon>Araneoidea</taxon>
        <taxon>Araneidae</taxon>
        <taxon>Caerostris</taxon>
    </lineage>
</organism>
<dbReference type="Proteomes" id="UP001054837">
    <property type="component" value="Unassembled WGS sequence"/>
</dbReference>
<accession>A0AAV4Q8D3</accession>
<gene>
    <name evidence="1" type="ORF">CDAR_576291</name>
</gene>
<sequence>MASSQHMRLPGGGNCNFLFIRSPPPVPETDLETRMKKLHSAEISPPPERKDGQVLRNNFHARIRFSVGSRRVQTCSEGRGKKAGSSSPVGHVLRESHFSQDELITVTCLLSFSESFIRFRLEKHPALITKLRTSMSQLTQNEIDKHLRRAILFRYGKRYIAPSHRTF</sequence>
<dbReference type="EMBL" id="BPLQ01004153">
    <property type="protein sequence ID" value="GIY05938.1"/>
    <property type="molecule type" value="Genomic_DNA"/>
</dbReference>
<proteinExistence type="predicted"/>
<evidence type="ECO:0000313" key="1">
    <source>
        <dbReference type="EMBL" id="GIY05938.1"/>
    </source>
</evidence>
<dbReference type="AlphaFoldDB" id="A0AAV4Q8D3"/>
<reference evidence="1 2" key="1">
    <citation type="submission" date="2021-06" db="EMBL/GenBank/DDBJ databases">
        <title>Caerostris darwini draft genome.</title>
        <authorList>
            <person name="Kono N."/>
            <person name="Arakawa K."/>
        </authorList>
    </citation>
    <scope>NUCLEOTIDE SEQUENCE [LARGE SCALE GENOMIC DNA]</scope>
</reference>
<keyword evidence="2" id="KW-1185">Reference proteome</keyword>
<protein>
    <submittedName>
        <fullName evidence="1">Uncharacterized protein</fullName>
    </submittedName>
</protein>